<gene>
    <name evidence="12" type="ORF">ZOSMA_158G00320</name>
</gene>
<name>A0A0K9PXF3_ZOSMR</name>
<sequence>MWGGSSQSSLSLQQLVTVPTFFPPFKTLIPYHSSTSLRFAAPLLSHLLSRRHTATIFFSLRTSIGAMAASLQDGGGEEDVVDSRIMKIASAIRVIPDFPKPGIMFQDITTLLLEPKLFKDTIDLFVERYQGKNIAVVAGIEARGFIFGPPIALAIGAKFVPMRKPKKLPGEVISEEYSLEYGTDCIEMHVGAVQEGERALVIDDLIATGGTLAAALKLLDRVGVEVVECACLIELPELKGRDRLGARPLFVLVKADA</sequence>
<evidence type="ECO:0000256" key="8">
    <source>
        <dbReference type="ARBA" id="ARBA00022676"/>
    </source>
</evidence>
<dbReference type="OMA" id="ITHFVYH"/>
<organism evidence="12 13">
    <name type="scientific">Zostera marina</name>
    <name type="common">Eelgrass</name>
    <dbReference type="NCBI Taxonomy" id="29655"/>
    <lineage>
        <taxon>Eukaryota</taxon>
        <taxon>Viridiplantae</taxon>
        <taxon>Streptophyta</taxon>
        <taxon>Embryophyta</taxon>
        <taxon>Tracheophyta</taxon>
        <taxon>Spermatophyta</taxon>
        <taxon>Magnoliopsida</taxon>
        <taxon>Liliopsida</taxon>
        <taxon>Zosteraceae</taxon>
        <taxon>Zostera</taxon>
    </lineage>
</organism>
<dbReference type="GO" id="GO:0003999">
    <property type="term" value="F:adenine phosphoribosyltransferase activity"/>
    <property type="evidence" value="ECO:0000318"/>
    <property type="project" value="GO_Central"/>
</dbReference>
<evidence type="ECO:0000256" key="7">
    <source>
        <dbReference type="ARBA" id="ARBA00022490"/>
    </source>
</evidence>
<comment type="similarity">
    <text evidence="4">Belongs to the purine/pyrimidine phosphoribosyltransferase family.</text>
</comment>
<accession>A0A0K9PXF3</accession>
<dbReference type="PANTHER" id="PTHR11776:SF0">
    <property type="entry name" value="ADENINE PHOSPHORIBOSYLTRANSFERASE 1, CHLOROPLASTIC"/>
    <property type="match status" value="1"/>
</dbReference>
<dbReference type="EC" id="2.4.2.7" evidence="6"/>
<evidence type="ECO:0000256" key="2">
    <source>
        <dbReference type="ARBA" id="ARBA00004496"/>
    </source>
</evidence>
<evidence type="ECO:0000313" key="13">
    <source>
        <dbReference type="Proteomes" id="UP000036987"/>
    </source>
</evidence>
<evidence type="ECO:0000256" key="5">
    <source>
        <dbReference type="ARBA" id="ARBA00011738"/>
    </source>
</evidence>
<evidence type="ECO:0000256" key="4">
    <source>
        <dbReference type="ARBA" id="ARBA00008391"/>
    </source>
</evidence>
<keyword evidence="8 12" id="KW-0328">Glycosyltransferase</keyword>
<dbReference type="InterPro" id="IPR029057">
    <property type="entry name" value="PRTase-like"/>
</dbReference>
<dbReference type="InterPro" id="IPR050120">
    <property type="entry name" value="Adenine_PRTase"/>
</dbReference>
<comment type="catalytic activity">
    <reaction evidence="1">
        <text>AMP + diphosphate = 5-phospho-alpha-D-ribose 1-diphosphate + adenine</text>
        <dbReference type="Rhea" id="RHEA:16609"/>
        <dbReference type="ChEBI" id="CHEBI:16708"/>
        <dbReference type="ChEBI" id="CHEBI:33019"/>
        <dbReference type="ChEBI" id="CHEBI:58017"/>
        <dbReference type="ChEBI" id="CHEBI:456215"/>
        <dbReference type="EC" id="2.4.2.7"/>
    </reaction>
</comment>
<dbReference type="Pfam" id="PF00156">
    <property type="entry name" value="Pribosyltran"/>
    <property type="match status" value="1"/>
</dbReference>
<dbReference type="GO" id="GO:0006166">
    <property type="term" value="P:purine ribonucleoside salvage"/>
    <property type="evidence" value="ECO:0007669"/>
    <property type="project" value="UniProtKB-KW"/>
</dbReference>
<evidence type="ECO:0000256" key="3">
    <source>
        <dbReference type="ARBA" id="ARBA00004659"/>
    </source>
</evidence>
<dbReference type="NCBIfam" id="TIGR01090">
    <property type="entry name" value="apt"/>
    <property type="match status" value="1"/>
</dbReference>
<keyword evidence="13" id="KW-1185">Reference proteome</keyword>
<evidence type="ECO:0000313" key="12">
    <source>
        <dbReference type="EMBL" id="KMZ72920.1"/>
    </source>
</evidence>
<comment type="caution">
    <text evidence="12">The sequence shown here is derived from an EMBL/GenBank/DDBJ whole genome shotgun (WGS) entry which is preliminary data.</text>
</comment>
<dbReference type="STRING" id="29655.A0A0K9PXF3"/>
<dbReference type="FunFam" id="3.40.50.2020:FF:000022">
    <property type="entry name" value="Adenine phosphoribosyltransferase 1"/>
    <property type="match status" value="1"/>
</dbReference>
<comment type="subcellular location">
    <subcellularLocation>
        <location evidence="2">Cytoplasm</location>
    </subcellularLocation>
</comment>
<protein>
    <recommendedName>
        <fullName evidence="6">adenine phosphoribosyltransferase</fullName>
        <ecNumber evidence="6">2.4.2.7</ecNumber>
    </recommendedName>
</protein>
<keyword evidence="7" id="KW-0963">Cytoplasm</keyword>
<evidence type="ECO:0000256" key="10">
    <source>
        <dbReference type="ARBA" id="ARBA00022726"/>
    </source>
</evidence>
<dbReference type="NCBIfam" id="NF002636">
    <property type="entry name" value="PRK02304.1-5"/>
    <property type="match status" value="1"/>
</dbReference>
<evidence type="ECO:0000256" key="6">
    <source>
        <dbReference type="ARBA" id="ARBA00011893"/>
    </source>
</evidence>
<dbReference type="CDD" id="cd06223">
    <property type="entry name" value="PRTases_typeI"/>
    <property type="match status" value="1"/>
</dbReference>
<dbReference type="SUPFAM" id="SSF53271">
    <property type="entry name" value="PRTase-like"/>
    <property type="match status" value="1"/>
</dbReference>
<dbReference type="UniPathway" id="UPA00588">
    <property type="reaction ID" value="UER00646"/>
</dbReference>
<dbReference type="GO" id="GO:0005829">
    <property type="term" value="C:cytosol"/>
    <property type="evidence" value="ECO:0000318"/>
    <property type="project" value="GO_Central"/>
</dbReference>
<evidence type="ECO:0000256" key="9">
    <source>
        <dbReference type="ARBA" id="ARBA00022679"/>
    </source>
</evidence>
<keyword evidence="9 12" id="KW-0808">Transferase</keyword>
<dbReference type="HAMAP" id="MF_00004">
    <property type="entry name" value="Aden_phosphoribosyltr"/>
    <property type="match status" value="1"/>
</dbReference>
<dbReference type="InterPro" id="IPR000836">
    <property type="entry name" value="PRTase_dom"/>
</dbReference>
<proteinExistence type="inferred from homology"/>
<dbReference type="Proteomes" id="UP000036987">
    <property type="component" value="Unassembled WGS sequence"/>
</dbReference>
<dbReference type="GO" id="GO:0044209">
    <property type="term" value="P:AMP salvage"/>
    <property type="evidence" value="ECO:0007669"/>
    <property type="project" value="UniProtKB-UniPathway"/>
</dbReference>
<dbReference type="NCBIfam" id="NF002634">
    <property type="entry name" value="PRK02304.1-3"/>
    <property type="match status" value="1"/>
</dbReference>
<comment type="pathway">
    <text evidence="3">Purine metabolism; AMP biosynthesis via salvage pathway; AMP from adenine: step 1/1.</text>
</comment>
<dbReference type="GO" id="GO:0006168">
    <property type="term" value="P:adenine salvage"/>
    <property type="evidence" value="ECO:0007669"/>
    <property type="project" value="InterPro"/>
</dbReference>
<reference evidence="13" key="1">
    <citation type="journal article" date="2016" name="Nature">
        <title>The genome of the seagrass Zostera marina reveals angiosperm adaptation to the sea.</title>
        <authorList>
            <person name="Olsen J.L."/>
            <person name="Rouze P."/>
            <person name="Verhelst B."/>
            <person name="Lin Y.-C."/>
            <person name="Bayer T."/>
            <person name="Collen J."/>
            <person name="Dattolo E."/>
            <person name="De Paoli E."/>
            <person name="Dittami S."/>
            <person name="Maumus F."/>
            <person name="Michel G."/>
            <person name="Kersting A."/>
            <person name="Lauritano C."/>
            <person name="Lohaus R."/>
            <person name="Toepel M."/>
            <person name="Tonon T."/>
            <person name="Vanneste K."/>
            <person name="Amirebrahimi M."/>
            <person name="Brakel J."/>
            <person name="Bostroem C."/>
            <person name="Chovatia M."/>
            <person name="Grimwood J."/>
            <person name="Jenkins J.W."/>
            <person name="Jueterbock A."/>
            <person name="Mraz A."/>
            <person name="Stam W.T."/>
            <person name="Tice H."/>
            <person name="Bornberg-Bauer E."/>
            <person name="Green P.J."/>
            <person name="Pearson G.A."/>
            <person name="Procaccini G."/>
            <person name="Duarte C.M."/>
            <person name="Schmutz J."/>
            <person name="Reusch T.B.H."/>
            <person name="Van de Peer Y."/>
        </authorList>
    </citation>
    <scope>NUCLEOTIDE SEQUENCE [LARGE SCALE GENOMIC DNA]</scope>
    <source>
        <strain evidence="13">cv. Finnish</strain>
    </source>
</reference>
<dbReference type="OrthoDB" id="363185at2759"/>
<feature type="domain" description="Phosphoribosyltransferase" evidence="11">
    <location>
        <begin position="112"/>
        <end position="243"/>
    </location>
</feature>
<dbReference type="AlphaFoldDB" id="A0A0K9PXF3"/>
<comment type="subunit">
    <text evidence="5">Homodimer.</text>
</comment>
<dbReference type="Gene3D" id="3.40.50.2020">
    <property type="match status" value="1"/>
</dbReference>
<keyword evidence="10" id="KW-0660">Purine salvage</keyword>
<evidence type="ECO:0000259" key="11">
    <source>
        <dbReference type="Pfam" id="PF00156"/>
    </source>
</evidence>
<dbReference type="EMBL" id="LFYR01000614">
    <property type="protein sequence ID" value="KMZ72920.1"/>
    <property type="molecule type" value="Genomic_DNA"/>
</dbReference>
<dbReference type="PANTHER" id="PTHR11776">
    <property type="entry name" value="ADENINE PHOSPHORIBOSYLTRANSFERASE"/>
    <property type="match status" value="1"/>
</dbReference>
<dbReference type="InterPro" id="IPR005764">
    <property type="entry name" value="Ade_phspho_trans"/>
</dbReference>
<evidence type="ECO:0000256" key="1">
    <source>
        <dbReference type="ARBA" id="ARBA00000868"/>
    </source>
</evidence>